<accession>A0ABD3CKE2</accession>
<dbReference type="Proteomes" id="UP001632038">
    <property type="component" value="Unassembled WGS sequence"/>
</dbReference>
<keyword evidence="2" id="KW-1185">Reference proteome</keyword>
<name>A0ABD3CKE2_9LAMI</name>
<protein>
    <submittedName>
        <fullName evidence="1">Uncharacterized protein</fullName>
    </submittedName>
</protein>
<proteinExistence type="predicted"/>
<sequence length="58" mass="6541">MTKQYARKTVVKAGKGAGKTKTRTIVYLGKDWDSAQCEKVFTDNLTEDLKGSFISLRR</sequence>
<organism evidence="1 2">
    <name type="scientific">Castilleja foliolosa</name>
    <dbReference type="NCBI Taxonomy" id="1961234"/>
    <lineage>
        <taxon>Eukaryota</taxon>
        <taxon>Viridiplantae</taxon>
        <taxon>Streptophyta</taxon>
        <taxon>Embryophyta</taxon>
        <taxon>Tracheophyta</taxon>
        <taxon>Spermatophyta</taxon>
        <taxon>Magnoliopsida</taxon>
        <taxon>eudicotyledons</taxon>
        <taxon>Gunneridae</taxon>
        <taxon>Pentapetalae</taxon>
        <taxon>asterids</taxon>
        <taxon>lamiids</taxon>
        <taxon>Lamiales</taxon>
        <taxon>Orobanchaceae</taxon>
        <taxon>Pedicularideae</taxon>
        <taxon>Castillejinae</taxon>
        <taxon>Castilleja</taxon>
    </lineage>
</organism>
<comment type="caution">
    <text evidence="1">The sequence shown here is derived from an EMBL/GenBank/DDBJ whole genome shotgun (WGS) entry which is preliminary data.</text>
</comment>
<evidence type="ECO:0000313" key="1">
    <source>
        <dbReference type="EMBL" id="KAL3630388.1"/>
    </source>
</evidence>
<gene>
    <name evidence="1" type="ORF">CASFOL_023372</name>
</gene>
<dbReference type="EMBL" id="JAVIJP010000032">
    <property type="protein sequence ID" value="KAL3630388.1"/>
    <property type="molecule type" value="Genomic_DNA"/>
</dbReference>
<dbReference type="AlphaFoldDB" id="A0ABD3CKE2"/>
<reference evidence="2" key="1">
    <citation type="journal article" date="2024" name="IScience">
        <title>Strigolactones Initiate the Formation of Haustorium-like Structures in Castilleja.</title>
        <authorList>
            <person name="Buerger M."/>
            <person name="Peterson D."/>
            <person name="Chory J."/>
        </authorList>
    </citation>
    <scope>NUCLEOTIDE SEQUENCE [LARGE SCALE GENOMIC DNA]</scope>
</reference>
<evidence type="ECO:0000313" key="2">
    <source>
        <dbReference type="Proteomes" id="UP001632038"/>
    </source>
</evidence>